<evidence type="ECO:0000256" key="4">
    <source>
        <dbReference type="ARBA" id="ARBA00022490"/>
    </source>
</evidence>
<proteinExistence type="predicted"/>
<name>A0ABM4CWK5_HYDVU</name>
<evidence type="ECO:0000256" key="8">
    <source>
        <dbReference type="ARBA" id="ARBA00025273"/>
    </source>
</evidence>
<keyword evidence="9" id="KW-1185">Reference proteome</keyword>
<keyword evidence="4" id="KW-0963">Cytoplasm</keyword>
<comment type="subcellular location">
    <subcellularLocation>
        <location evidence="1">Cytoplasm</location>
        <location evidence="1">Cytoskeleton</location>
        <location evidence="1">Microtubule organizing center</location>
        <location evidence="1">Centrosome</location>
    </subcellularLocation>
</comment>
<comment type="subunit">
    <text evidence="2">Directly interacts with tubulin-gamma; this interaction determines centrosomal localization.</text>
</comment>
<keyword evidence="6" id="KW-0175">Coiled coil</keyword>
<reference evidence="10" key="1">
    <citation type="submission" date="2025-08" db="UniProtKB">
        <authorList>
            <consortium name="RefSeq"/>
        </authorList>
    </citation>
    <scope>IDENTIFICATION</scope>
</reference>
<evidence type="ECO:0000256" key="3">
    <source>
        <dbReference type="ARBA" id="ARBA00018408"/>
    </source>
</evidence>
<evidence type="ECO:0000256" key="6">
    <source>
        <dbReference type="ARBA" id="ARBA00023054"/>
    </source>
</evidence>
<dbReference type="InterPro" id="IPR037692">
    <property type="entry name" value="CEP70"/>
</dbReference>
<dbReference type="PANTHER" id="PTHR14594:SF1">
    <property type="entry name" value="CENTROSOMAL PROTEIN OF 70 KDA"/>
    <property type="match status" value="1"/>
</dbReference>
<evidence type="ECO:0000313" key="9">
    <source>
        <dbReference type="Proteomes" id="UP001652625"/>
    </source>
</evidence>
<dbReference type="RefSeq" id="XP_065666320.1">
    <property type="nucleotide sequence ID" value="XM_065810248.1"/>
</dbReference>
<comment type="function">
    <text evidence="8">Plays a role in the organization of both preexisting and nascent microtubules in interphase cells. During mitosis, required for the organization and orientation of the mitotic spindle.</text>
</comment>
<dbReference type="Proteomes" id="UP001652625">
    <property type="component" value="Chromosome 11"/>
</dbReference>
<evidence type="ECO:0000256" key="1">
    <source>
        <dbReference type="ARBA" id="ARBA00004300"/>
    </source>
</evidence>
<evidence type="ECO:0000313" key="10">
    <source>
        <dbReference type="RefSeq" id="XP_065666320.1"/>
    </source>
</evidence>
<sequence>MSSLSSICSLPTTSSISYEFSDDTLENNLYLKNVSISTGDHPVELADWTLVNKKLRLNGLAPVVLTHPTKLMPHSDGYTILDSKSSDLLRRNILHLLQENEYMRKAMKERQSKNFKQNHASYDRKGLRKTFDRANFGIEQFSKCCSQKFQEGLVNKCDCHNFVLASDFCKDVCVFYPKLEKYKKKYEDLKAKKMNCLAESTKKLNHADIHLSNLNKLDKKNSDICQDLYTLIKELVQLVTPWQKSCLDYDTTSLSLLDLKDILKKLIDAKYKGPQKDADQYKYLVEHYMYLFNIRNFEWVYTHMYNFYAKFKKLENGFCTIRNILNMDSTAKLNNIIDAIGQLVKAKDLLYFENIDRLIKDIKRFEQFYKSFYGMVNQLLEILGVEYPEDIVPYVKRLISYG</sequence>
<evidence type="ECO:0000256" key="5">
    <source>
        <dbReference type="ARBA" id="ARBA00022803"/>
    </source>
</evidence>
<organism evidence="9 10">
    <name type="scientific">Hydra vulgaris</name>
    <name type="common">Hydra</name>
    <name type="synonym">Hydra attenuata</name>
    <dbReference type="NCBI Taxonomy" id="6087"/>
    <lineage>
        <taxon>Eukaryota</taxon>
        <taxon>Metazoa</taxon>
        <taxon>Cnidaria</taxon>
        <taxon>Hydrozoa</taxon>
        <taxon>Hydroidolina</taxon>
        <taxon>Anthoathecata</taxon>
        <taxon>Aplanulata</taxon>
        <taxon>Hydridae</taxon>
        <taxon>Hydra</taxon>
    </lineage>
</organism>
<evidence type="ECO:0000256" key="2">
    <source>
        <dbReference type="ARBA" id="ARBA00011832"/>
    </source>
</evidence>
<keyword evidence="5" id="KW-0802">TPR repeat</keyword>
<evidence type="ECO:0000256" key="7">
    <source>
        <dbReference type="ARBA" id="ARBA00023212"/>
    </source>
</evidence>
<accession>A0ABM4CWK5</accession>
<keyword evidence="7" id="KW-0206">Cytoskeleton</keyword>
<dbReference type="PANTHER" id="PTHR14594">
    <property type="entry name" value="CENTROSOMAL PROTEIN OF 70 KDA"/>
    <property type="match status" value="1"/>
</dbReference>
<gene>
    <name evidence="10" type="primary">LOC101235262</name>
</gene>
<protein>
    <recommendedName>
        <fullName evidence="3">Centrosomal protein of 70 kDa</fullName>
    </recommendedName>
</protein>
<dbReference type="GeneID" id="101235262"/>